<dbReference type="STRING" id="70448.A0A090LYZ4"/>
<dbReference type="AlphaFoldDB" id="A0A090LYZ4"/>
<dbReference type="GeneID" id="9833728"/>
<dbReference type="GO" id="GO:0005634">
    <property type="term" value="C:nucleus"/>
    <property type="evidence" value="ECO:0007669"/>
    <property type="project" value="UniProtKB-SubCell"/>
</dbReference>
<keyword evidence="3" id="KW-0479">Metal-binding</keyword>
<comment type="similarity">
    <text evidence="2">Belongs to the JARID1 histone demethylase family.</text>
</comment>
<dbReference type="PANTHER" id="PTHR12480:SF21">
    <property type="entry name" value="JMJC DOMAIN-CONTAINING PROTEIN 8"/>
    <property type="match status" value="1"/>
</dbReference>
<dbReference type="GO" id="GO:0016491">
    <property type="term" value="F:oxidoreductase activity"/>
    <property type="evidence" value="ECO:0007669"/>
    <property type="project" value="UniProtKB-KW"/>
</dbReference>
<reference evidence="8 9" key="2">
    <citation type="journal article" date="2014" name="BMC Genomics">
        <title>An improved genome of the model marine alga Ostreococcus tauri unfolds by assessing Illumina de novo assemblies.</title>
        <authorList>
            <person name="Blanc-Mathieu R."/>
            <person name="Verhelst B."/>
            <person name="Derelle E."/>
            <person name="Rombauts S."/>
            <person name="Bouget F.Y."/>
            <person name="Carre I."/>
            <person name="Chateau A."/>
            <person name="Eyre-Walker A."/>
            <person name="Grimsley N."/>
            <person name="Moreau H."/>
            <person name="Piegu B."/>
            <person name="Rivals E."/>
            <person name="Schackwitz W."/>
            <person name="Van de Peer Y."/>
            <person name="Piganeau G."/>
        </authorList>
    </citation>
    <scope>NUCLEOTIDE SEQUENCE [LARGE SCALE GENOMIC DNA]</scope>
    <source>
        <strain evidence="9">OTTH 0595 / CCAP 157/2 / RCC745</strain>
    </source>
</reference>
<dbReference type="Proteomes" id="UP000009170">
    <property type="component" value="Unassembled WGS sequence"/>
</dbReference>
<keyword evidence="4" id="KW-0560">Oxidoreductase</keyword>
<dbReference type="RefSeq" id="XP_022838559.1">
    <property type="nucleotide sequence ID" value="XM_022984834.1"/>
</dbReference>
<dbReference type="Gene3D" id="2.60.120.650">
    <property type="entry name" value="Cupin"/>
    <property type="match status" value="1"/>
</dbReference>
<dbReference type="GO" id="GO:0046872">
    <property type="term" value="F:metal ion binding"/>
    <property type="evidence" value="ECO:0007669"/>
    <property type="project" value="UniProtKB-KW"/>
</dbReference>
<dbReference type="PROSITE" id="PS51184">
    <property type="entry name" value="JMJC"/>
    <property type="match status" value="1"/>
</dbReference>
<evidence type="ECO:0000313" key="9">
    <source>
        <dbReference type="Proteomes" id="UP000009170"/>
    </source>
</evidence>
<dbReference type="OrthoDB" id="424465at2759"/>
<dbReference type="SMART" id="SM00558">
    <property type="entry name" value="JmjC"/>
    <property type="match status" value="1"/>
</dbReference>
<proteinExistence type="inferred from homology"/>
<evidence type="ECO:0000256" key="2">
    <source>
        <dbReference type="ARBA" id="ARBA00006801"/>
    </source>
</evidence>
<evidence type="ECO:0000256" key="6">
    <source>
        <dbReference type="ARBA" id="ARBA00023242"/>
    </source>
</evidence>
<keyword evidence="9" id="KW-1185">Reference proteome</keyword>
<dbReference type="InterPro" id="IPR003347">
    <property type="entry name" value="JmjC_dom"/>
</dbReference>
<accession>A0A090LYZ4</accession>
<dbReference type="InterPro" id="IPR041667">
    <property type="entry name" value="Cupin_8"/>
</dbReference>
<sequence>MRSIHPSGVLPSGNALDDPTEAAIRRARRDDGLGDLRALPDASLLGLLELLTDSDDGCAALCALSRTSRAMRAFATHDDLWKAATLERFGGDFTFTSGSWMATYAAAAAAAGANERAAKRAKRSSDCETSASVRTEIYSDVLYQRYMCAGMELESEWTDSSRSNVPEATPSMTLEEFRERFESVNLPVVIRGGCAHWPAMKKWSREWLSEKFGKTKFTVGGYEMALDDFFAVSEARDDTPLYLFDPKFGEKASELAGDYEVPEYFAQDDFFKLLGDDRPHFRWLIIGPERSGSIWHQDPNATSAWNAVVNGRKKWILFPPHVTPPGVHPSADGADVSQPVSLVEWFMNFYEDEDVRPRLETVCEPGDVLFVPSGWWHLALNLTECVAITQNYVSLANLPKVLKFLDTKCENLISGLDRGGRRSALGDDFSAALRASADPNLIAALDAHERVRTNASSKKASAFAHAFTDATSSSFSFAFDS</sequence>
<dbReference type="Pfam" id="PF13621">
    <property type="entry name" value="Cupin_8"/>
    <property type="match status" value="1"/>
</dbReference>
<evidence type="ECO:0000256" key="5">
    <source>
        <dbReference type="ARBA" id="ARBA00023004"/>
    </source>
</evidence>
<dbReference type="SUPFAM" id="SSF81383">
    <property type="entry name" value="F-box domain"/>
    <property type="match status" value="1"/>
</dbReference>
<evidence type="ECO:0000313" key="8">
    <source>
        <dbReference type="EMBL" id="CEF97225.1"/>
    </source>
</evidence>
<keyword evidence="5" id="KW-0408">Iron</keyword>
<comment type="subcellular location">
    <subcellularLocation>
        <location evidence="1">Nucleus</location>
    </subcellularLocation>
</comment>
<evidence type="ECO:0000256" key="4">
    <source>
        <dbReference type="ARBA" id="ARBA00023002"/>
    </source>
</evidence>
<dbReference type="InterPro" id="IPR036047">
    <property type="entry name" value="F-box-like_dom_sf"/>
</dbReference>
<name>A0A090LYZ4_OSTTA</name>
<protein>
    <submittedName>
        <fullName evidence="8">JmjC domain</fullName>
    </submittedName>
</protein>
<reference evidence="9" key="1">
    <citation type="journal article" date="2006" name="Proc. Natl. Acad. Sci. U.S.A.">
        <title>Genome analysis of the smallest free-living eukaryote Ostreococcus tauri unveils many unique features.</title>
        <authorList>
            <person name="Derelle E."/>
            <person name="Ferraz C."/>
            <person name="Rombauts S."/>
            <person name="Rouze P."/>
            <person name="Worden A.Z."/>
            <person name="Robbens S."/>
            <person name="Partensky F."/>
            <person name="Degroeve S."/>
            <person name="Echeynie S."/>
            <person name="Cooke R."/>
            <person name="Saeys Y."/>
            <person name="Wuyts J."/>
            <person name="Jabbari K."/>
            <person name="Bowler C."/>
            <person name="Panaud O."/>
            <person name="Piegu B."/>
            <person name="Ball S.G."/>
            <person name="Ral J.-P."/>
            <person name="Bouget F.-Y."/>
            <person name="Piganeau G."/>
            <person name="De Baets B."/>
            <person name="Picard A."/>
            <person name="Delseny M."/>
            <person name="Demaille J."/>
            <person name="Van de Peer Y."/>
            <person name="Moreau H."/>
        </authorList>
    </citation>
    <scope>NUCLEOTIDE SEQUENCE [LARGE SCALE GENOMIC DNA]</scope>
    <source>
        <strain evidence="9">OTTH 0595 / CCAP 157/2 / RCC745</strain>
    </source>
</reference>
<dbReference type="InParanoid" id="A0A090LYZ4"/>
<evidence type="ECO:0000256" key="3">
    <source>
        <dbReference type="ARBA" id="ARBA00022723"/>
    </source>
</evidence>
<dbReference type="FunCoup" id="A0A090LYZ4">
    <property type="interactions" value="552"/>
</dbReference>
<keyword evidence="6" id="KW-0539">Nucleus</keyword>
<evidence type="ECO:0000259" key="7">
    <source>
        <dbReference type="PROSITE" id="PS51184"/>
    </source>
</evidence>
<dbReference type="FunFam" id="2.60.120.650:FF:000045">
    <property type="entry name" value="F-box protein At1g78280"/>
    <property type="match status" value="1"/>
</dbReference>
<dbReference type="EMBL" id="CAID01000003">
    <property type="protein sequence ID" value="CEF97225.1"/>
    <property type="molecule type" value="Genomic_DNA"/>
</dbReference>
<dbReference type="InterPro" id="IPR050910">
    <property type="entry name" value="JMJD6_ArgDemeth/LysHydrox"/>
</dbReference>
<dbReference type="PANTHER" id="PTHR12480">
    <property type="entry name" value="ARGININE DEMETHYLASE AND LYSYL-HYDROXYLASE JMJD"/>
    <property type="match status" value="1"/>
</dbReference>
<comment type="caution">
    <text evidence="8">The sequence shown here is derived from an EMBL/GenBank/DDBJ whole genome shotgun (WGS) entry which is preliminary data.</text>
</comment>
<feature type="domain" description="JmjC" evidence="7">
    <location>
        <begin position="250"/>
        <end position="409"/>
    </location>
</feature>
<dbReference type="KEGG" id="ota:OT_ostta03g03890"/>
<organism evidence="8 9">
    <name type="scientific">Ostreococcus tauri</name>
    <name type="common">Marine green alga</name>
    <dbReference type="NCBI Taxonomy" id="70448"/>
    <lineage>
        <taxon>Eukaryota</taxon>
        <taxon>Viridiplantae</taxon>
        <taxon>Chlorophyta</taxon>
        <taxon>Mamiellophyceae</taxon>
        <taxon>Mamiellales</taxon>
        <taxon>Bathycoccaceae</taxon>
        <taxon>Ostreococcus</taxon>
    </lineage>
</organism>
<evidence type="ECO:0000256" key="1">
    <source>
        <dbReference type="ARBA" id="ARBA00004123"/>
    </source>
</evidence>
<dbReference type="GO" id="GO:0000987">
    <property type="term" value="F:cis-regulatory region sequence-specific DNA binding"/>
    <property type="evidence" value="ECO:0007669"/>
    <property type="project" value="TreeGrafter"/>
</dbReference>
<dbReference type="SUPFAM" id="SSF51197">
    <property type="entry name" value="Clavaminate synthase-like"/>
    <property type="match status" value="1"/>
</dbReference>
<gene>
    <name evidence="8" type="ORF">OT_ostta03g03890</name>
</gene>